<evidence type="ECO:0000313" key="1">
    <source>
        <dbReference type="EMBL" id="KAJ8016474.1"/>
    </source>
</evidence>
<accession>A0ACC2HKG5</accession>
<sequence>MRSLSHPSEEAKDSIVPSAVDDSRAKWDWDQWTGAAGQVDFGLLPKTTWSREQDTGQLCVPHYTRLELLPQVNGAL</sequence>
<dbReference type="Proteomes" id="UP001157502">
    <property type="component" value="Chromosome 1"/>
</dbReference>
<dbReference type="EMBL" id="CM055728">
    <property type="protein sequence ID" value="KAJ8016474.1"/>
    <property type="molecule type" value="Genomic_DNA"/>
</dbReference>
<protein>
    <submittedName>
        <fullName evidence="1">Uncharacterized protein</fullName>
    </submittedName>
</protein>
<proteinExistence type="predicted"/>
<gene>
    <name evidence="1" type="ORF">DPEC_G00007580</name>
</gene>
<name>A0ACC2HKG5_DALPE</name>
<organism evidence="1 2">
    <name type="scientific">Dallia pectoralis</name>
    <name type="common">Alaska blackfish</name>
    <dbReference type="NCBI Taxonomy" id="75939"/>
    <lineage>
        <taxon>Eukaryota</taxon>
        <taxon>Metazoa</taxon>
        <taxon>Chordata</taxon>
        <taxon>Craniata</taxon>
        <taxon>Vertebrata</taxon>
        <taxon>Euteleostomi</taxon>
        <taxon>Actinopterygii</taxon>
        <taxon>Neopterygii</taxon>
        <taxon>Teleostei</taxon>
        <taxon>Protacanthopterygii</taxon>
        <taxon>Esociformes</taxon>
        <taxon>Umbridae</taxon>
        <taxon>Dallia</taxon>
    </lineage>
</organism>
<reference evidence="1" key="1">
    <citation type="submission" date="2021-05" db="EMBL/GenBank/DDBJ databases">
        <authorList>
            <person name="Pan Q."/>
            <person name="Jouanno E."/>
            <person name="Zahm M."/>
            <person name="Klopp C."/>
            <person name="Cabau C."/>
            <person name="Louis A."/>
            <person name="Berthelot C."/>
            <person name="Parey E."/>
            <person name="Roest Crollius H."/>
            <person name="Montfort J."/>
            <person name="Robinson-Rechavi M."/>
            <person name="Bouchez O."/>
            <person name="Lampietro C."/>
            <person name="Lopez Roques C."/>
            <person name="Donnadieu C."/>
            <person name="Postlethwait J."/>
            <person name="Bobe J."/>
            <person name="Dillon D."/>
            <person name="Chandos A."/>
            <person name="von Hippel F."/>
            <person name="Guiguen Y."/>
        </authorList>
    </citation>
    <scope>NUCLEOTIDE SEQUENCE</scope>
    <source>
        <strain evidence="1">YG-Jan2019</strain>
    </source>
</reference>
<evidence type="ECO:0000313" key="2">
    <source>
        <dbReference type="Proteomes" id="UP001157502"/>
    </source>
</evidence>
<keyword evidence="2" id="KW-1185">Reference proteome</keyword>
<comment type="caution">
    <text evidence="1">The sequence shown here is derived from an EMBL/GenBank/DDBJ whole genome shotgun (WGS) entry which is preliminary data.</text>
</comment>